<dbReference type="PANTHER" id="PTHR43547:SF2">
    <property type="entry name" value="HYBRID SIGNAL TRANSDUCTION HISTIDINE KINASE C"/>
    <property type="match status" value="1"/>
</dbReference>
<gene>
    <name evidence="5" type="ORF">FJY75_01220</name>
</gene>
<dbReference type="InterPro" id="IPR036890">
    <property type="entry name" value="HATPase_C_sf"/>
</dbReference>
<evidence type="ECO:0000256" key="1">
    <source>
        <dbReference type="ARBA" id="ARBA00000085"/>
    </source>
</evidence>
<dbReference type="SUPFAM" id="SSF55781">
    <property type="entry name" value="GAF domain-like"/>
    <property type="match status" value="1"/>
</dbReference>
<dbReference type="SMART" id="SM00065">
    <property type="entry name" value="GAF"/>
    <property type="match status" value="1"/>
</dbReference>
<dbReference type="InterPro" id="IPR005467">
    <property type="entry name" value="His_kinase_dom"/>
</dbReference>
<comment type="catalytic activity">
    <reaction evidence="1">
        <text>ATP + protein L-histidine = ADP + protein N-phospho-L-histidine.</text>
        <dbReference type="EC" id="2.7.13.3"/>
    </reaction>
</comment>
<organism evidence="5 6">
    <name type="scientific">Eiseniibacteriota bacterium</name>
    <dbReference type="NCBI Taxonomy" id="2212470"/>
    <lineage>
        <taxon>Bacteria</taxon>
        <taxon>Candidatus Eiseniibacteriota</taxon>
    </lineage>
</organism>
<evidence type="ECO:0000256" key="3">
    <source>
        <dbReference type="ARBA" id="ARBA00022553"/>
    </source>
</evidence>
<evidence type="ECO:0000313" key="6">
    <source>
        <dbReference type="Proteomes" id="UP000748308"/>
    </source>
</evidence>
<keyword evidence="3" id="KW-0597">Phosphoprotein</keyword>
<dbReference type="Pfam" id="PF00512">
    <property type="entry name" value="HisKA"/>
    <property type="match status" value="1"/>
</dbReference>
<dbReference type="PRINTS" id="PR00344">
    <property type="entry name" value="BCTRLSENSOR"/>
</dbReference>
<feature type="domain" description="Histidine kinase" evidence="4">
    <location>
        <begin position="402"/>
        <end position="609"/>
    </location>
</feature>
<reference evidence="5" key="1">
    <citation type="submission" date="2019-03" db="EMBL/GenBank/DDBJ databases">
        <title>Lake Tanganyika Metagenome-Assembled Genomes (MAGs).</title>
        <authorList>
            <person name="Tran P."/>
        </authorList>
    </citation>
    <scope>NUCLEOTIDE SEQUENCE</scope>
    <source>
        <strain evidence="5">M_DeepCast_400m_m2_100</strain>
    </source>
</reference>
<dbReference type="EC" id="2.7.13.3" evidence="2"/>
<dbReference type="Proteomes" id="UP000748308">
    <property type="component" value="Unassembled WGS sequence"/>
</dbReference>
<evidence type="ECO:0000259" key="4">
    <source>
        <dbReference type="PROSITE" id="PS50109"/>
    </source>
</evidence>
<dbReference type="InterPro" id="IPR004358">
    <property type="entry name" value="Sig_transdc_His_kin-like_C"/>
</dbReference>
<dbReference type="EMBL" id="VGIY01000013">
    <property type="protein sequence ID" value="MBM3316450.1"/>
    <property type="molecule type" value="Genomic_DNA"/>
</dbReference>
<dbReference type="Pfam" id="PF02518">
    <property type="entry name" value="HATPase_c"/>
    <property type="match status" value="1"/>
</dbReference>
<evidence type="ECO:0000256" key="2">
    <source>
        <dbReference type="ARBA" id="ARBA00012438"/>
    </source>
</evidence>
<proteinExistence type="predicted"/>
<name>A0A937X788_UNCEI</name>
<dbReference type="CDD" id="cd00082">
    <property type="entry name" value="HisKA"/>
    <property type="match status" value="1"/>
</dbReference>
<dbReference type="InterPro" id="IPR003018">
    <property type="entry name" value="GAF"/>
</dbReference>
<dbReference type="SUPFAM" id="SSF55874">
    <property type="entry name" value="ATPase domain of HSP90 chaperone/DNA topoisomerase II/histidine kinase"/>
    <property type="match status" value="1"/>
</dbReference>
<accession>A0A937X788</accession>
<dbReference type="PROSITE" id="PS50109">
    <property type="entry name" value="HIS_KIN"/>
    <property type="match status" value="1"/>
</dbReference>
<dbReference type="InterPro" id="IPR003594">
    <property type="entry name" value="HATPase_dom"/>
</dbReference>
<dbReference type="PANTHER" id="PTHR43547">
    <property type="entry name" value="TWO-COMPONENT HISTIDINE KINASE"/>
    <property type="match status" value="1"/>
</dbReference>
<dbReference type="GO" id="GO:0000155">
    <property type="term" value="F:phosphorelay sensor kinase activity"/>
    <property type="evidence" value="ECO:0007669"/>
    <property type="project" value="InterPro"/>
</dbReference>
<dbReference type="InterPro" id="IPR029016">
    <property type="entry name" value="GAF-like_dom_sf"/>
</dbReference>
<evidence type="ECO:0000313" key="5">
    <source>
        <dbReference type="EMBL" id="MBM3316450.1"/>
    </source>
</evidence>
<dbReference type="Pfam" id="PF13185">
    <property type="entry name" value="GAF_2"/>
    <property type="match status" value="1"/>
</dbReference>
<dbReference type="AlphaFoldDB" id="A0A937X788"/>
<dbReference type="Gene3D" id="3.30.450.40">
    <property type="match status" value="1"/>
</dbReference>
<sequence>MTLDPHSGAARPRGPAALGMSGQYSKALSADDRGLSAWLRAAAEALSGAPDADAAANAALAALAGPNGRGYRRALLLQVDPRAGRLEGRALAGAGEEELLAPLRRLRVPLAAGDEHPLVRLLSDPRAVAGVALDSTALPAPLGRLAREGALRAYALGEPGAPLGLLLLQCGEAMDEGAGEAAALLLAGQLGLLLSRARARAEAQERTAQFETVGATVRALLGSSNLPDILVLCARAALRVTRSRCALVWTLEEGEGELLLAVHQPAERRDSLEPWLIDLGKLAGACAQQNTPLRHADVRQAEETDLDGLPEAREAIFVPMRAFGDLLGVTAVLRAPAGPAGAPAFSPEEEEALSLLAGYAAVAAKNAALGDRARAAAAQEREAQEALADLRRMASVGEAAVELFDELRNPVVAIVGLARTLERELPEGDTQREYARVILREGRRIEERLNARRGQLGPARPRLTLQSLNGLLRASVDEIRDEAERHSALIEELYSEQLPDLLLDGERIRQALGNILGRALDGLQEGDTLRVETLRQSDYALVEIAHTGPRLAGEVLERLFVPFATAQPTGAGLGLATAHEIVKQHGGEISVRGAGDWAAIYTLSFPCDQSAERRRLAERRRGRERRRGA</sequence>
<dbReference type="Gene3D" id="3.30.565.10">
    <property type="entry name" value="Histidine kinase-like ATPase, C-terminal domain"/>
    <property type="match status" value="1"/>
</dbReference>
<protein>
    <recommendedName>
        <fullName evidence="2">histidine kinase</fullName>
        <ecNumber evidence="2">2.7.13.3</ecNumber>
    </recommendedName>
</protein>
<comment type="caution">
    <text evidence="5">The sequence shown here is derived from an EMBL/GenBank/DDBJ whole genome shotgun (WGS) entry which is preliminary data.</text>
</comment>
<dbReference type="InterPro" id="IPR003661">
    <property type="entry name" value="HisK_dim/P_dom"/>
</dbReference>
<dbReference type="Gene3D" id="1.10.287.130">
    <property type="match status" value="1"/>
</dbReference>
<dbReference type="SMART" id="SM00387">
    <property type="entry name" value="HATPase_c"/>
    <property type="match status" value="1"/>
</dbReference>